<keyword evidence="2" id="KW-1185">Reference proteome</keyword>
<dbReference type="EMBL" id="MU276215">
    <property type="protein sequence ID" value="KAI0040237.1"/>
    <property type="molecule type" value="Genomic_DNA"/>
</dbReference>
<reference evidence="1" key="2">
    <citation type="journal article" date="2022" name="New Phytol.">
        <title>Evolutionary transition to the ectomycorrhizal habit in the genomes of a hyperdiverse lineage of mushroom-forming fungi.</title>
        <authorList>
            <person name="Looney B."/>
            <person name="Miyauchi S."/>
            <person name="Morin E."/>
            <person name="Drula E."/>
            <person name="Courty P.E."/>
            <person name="Kohler A."/>
            <person name="Kuo A."/>
            <person name="LaButti K."/>
            <person name="Pangilinan J."/>
            <person name="Lipzen A."/>
            <person name="Riley R."/>
            <person name="Andreopoulos W."/>
            <person name="He G."/>
            <person name="Johnson J."/>
            <person name="Nolan M."/>
            <person name="Tritt A."/>
            <person name="Barry K.W."/>
            <person name="Grigoriev I.V."/>
            <person name="Nagy L.G."/>
            <person name="Hibbett D."/>
            <person name="Henrissat B."/>
            <person name="Matheny P.B."/>
            <person name="Labbe J."/>
            <person name="Martin F.M."/>
        </authorList>
    </citation>
    <scope>NUCLEOTIDE SEQUENCE</scope>
    <source>
        <strain evidence="1">FP105234-sp</strain>
    </source>
</reference>
<organism evidence="1 2">
    <name type="scientific">Auriscalpium vulgare</name>
    <dbReference type="NCBI Taxonomy" id="40419"/>
    <lineage>
        <taxon>Eukaryota</taxon>
        <taxon>Fungi</taxon>
        <taxon>Dikarya</taxon>
        <taxon>Basidiomycota</taxon>
        <taxon>Agaricomycotina</taxon>
        <taxon>Agaricomycetes</taxon>
        <taxon>Russulales</taxon>
        <taxon>Auriscalpiaceae</taxon>
        <taxon>Auriscalpium</taxon>
    </lineage>
</organism>
<accession>A0ACB8R8K5</accession>
<sequence length="468" mass="52940">MIRIFGCIRHAKSWISVTHVCARWRDIAYNNPDLWKDVSEEYCAPWLIDMITARARGERLLSVTIPIWPRVTDDPQSVKSKYLSGLLEQQLHRMQCLSLTASGHPSELCRSLFSAPSISLLELKVTTLFVFPWALAGTNFENLTALNIGHNGSKEATSSLVDIVTALQRMRNLTQLKLLDIDLDPLDILRDDHFATLPSLQCFTLSSTIWVAYELLCHLRIPSGTLADINVLHRGEDSQTIRTLFSQVHTSVLPSILHASPALRKLDESREMLVFTDTVVIHTSLGNDIPGKLSFRLERDRDLTDLSWRLPVYEAAMSLFASEGLQKLVTDAFSRRDWEDALGRLPDTRTIVVIGESSDELCMALLESMMVVTPSAQTESTRNAQGIPFPRLASLTLWSVNLETDIWTTEELPKSMGDILVEIIRMRKNAPVHLDDLILQECMIPDGFRERVQEADENIVRNIQNEIR</sequence>
<comment type="caution">
    <text evidence="1">The sequence shown here is derived from an EMBL/GenBank/DDBJ whole genome shotgun (WGS) entry which is preliminary data.</text>
</comment>
<evidence type="ECO:0000313" key="1">
    <source>
        <dbReference type="EMBL" id="KAI0040237.1"/>
    </source>
</evidence>
<proteinExistence type="predicted"/>
<name>A0ACB8R8K5_9AGAM</name>
<reference evidence="1" key="1">
    <citation type="submission" date="2021-02" db="EMBL/GenBank/DDBJ databases">
        <authorList>
            <consortium name="DOE Joint Genome Institute"/>
            <person name="Ahrendt S."/>
            <person name="Looney B.P."/>
            <person name="Miyauchi S."/>
            <person name="Morin E."/>
            <person name="Drula E."/>
            <person name="Courty P.E."/>
            <person name="Chicoki N."/>
            <person name="Fauchery L."/>
            <person name="Kohler A."/>
            <person name="Kuo A."/>
            <person name="Labutti K."/>
            <person name="Pangilinan J."/>
            <person name="Lipzen A."/>
            <person name="Riley R."/>
            <person name="Andreopoulos W."/>
            <person name="He G."/>
            <person name="Johnson J."/>
            <person name="Barry K.W."/>
            <person name="Grigoriev I.V."/>
            <person name="Nagy L."/>
            <person name="Hibbett D."/>
            <person name="Henrissat B."/>
            <person name="Matheny P.B."/>
            <person name="Labbe J."/>
            <person name="Martin F."/>
        </authorList>
    </citation>
    <scope>NUCLEOTIDE SEQUENCE</scope>
    <source>
        <strain evidence="1">FP105234-sp</strain>
    </source>
</reference>
<gene>
    <name evidence="1" type="ORF">FA95DRAFT_1577096</name>
</gene>
<protein>
    <submittedName>
        <fullName evidence="1">Uncharacterized protein</fullName>
    </submittedName>
</protein>
<evidence type="ECO:0000313" key="2">
    <source>
        <dbReference type="Proteomes" id="UP000814033"/>
    </source>
</evidence>
<dbReference type="Proteomes" id="UP000814033">
    <property type="component" value="Unassembled WGS sequence"/>
</dbReference>